<gene>
    <name evidence="5" type="ORF">SAMN04489723_105289</name>
</gene>
<keyword evidence="2" id="KW-0328">Glycosyltransferase</keyword>
<dbReference type="Gene3D" id="3.90.550.10">
    <property type="entry name" value="Spore Coat Polysaccharide Biosynthesis Protein SpsA, Chain A"/>
    <property type="match status" value="1"/>
</dbReference>
<evidence type="ECO:0000313" key="6">
    <source>
        <dbReference type="Proteomes" id="UP000198790"/>
    </source>
</evidence>
<dbReference type="AlphaFoldDB" id="A0A1I0Z659"/>
<dbReference type="PANTHER" id="PTHR43179">
    <property type="entry name" value="RHAMNOSYLTRANSFERASE WBBL"/>
    <property type="match status" value="1"/>
</dbReference>
<evidence type="ECO:0000256" key="2">
    <source>
        <dbReference type="ARBA" id="ARBA00022676"/>
    </source>
</evidence>
<dbReference type="Pfam" id="PF00535">
    <property type="entry name" value="Glycos_transf_2"/>
    <property type="match status" value="1"/>
</dbReference>
<dbReference type="InterPro" id="IPR001173">
    <property type="entry name" value="Glyco_trans_2-like"/>
</dbReference>
<name>A0A1I0Z659_9BACT</name>
<dbReference type="EMBL" id="FOKK01000005">
    <property type="protein sequence ID" value="SFB21219.1"/>
    <property type="molecule type" value="Genomic_DNA"/>
</dbReference>
<keyword evidence="6" id="KW-1185">Reference proteome</keyword>
<keyword evidence="3" id="KW-0808">Transferase</keyword>
<dbReference type="SUPFAM" id="SSF53448">
    <property type="entry name" value="Nucleotide-diphospho-sugar transferases"/>
    <property type="match status" value="1"/>
</dbReference>
<dbReference type="Proteomes" id="UP000198790">
    <property type="component" value="Unassembled WGS sequence"/>
</dbReference>
<evidence type="ECO:0000256" key="1">
    <source>
        <dbReference type="ARBA" id="ARBA00006739"/>
    </source>
</evidence>
<dbReference type="STRING" id="237018.SAMN04489723_105289"/>
<dbReference type="RefSeq" id="WP_092896470.1">
    <property type="nucleotide sequence ID" value="NZ_FOKK01000005.1"/>
</dbReference>
<sequence>MKSCAIVILNYNGEEMLKTFLPSVCAYSTYDVWVIDNASADGSINFLKENYPQIQQIKLTENFGYAGGYNEGLAQLKGQYGYYILLNSDVEVSSDWDINLIAWMVSHPAYAALQPKILSWTAKDTFDYAGAGGGFLDAYGYPYCRGRIWDTIEKDNGVYNDVIDVDWASGACMVVNATVFHQLSGFDSGFFAHMEEIDLCWRMRTSGWKISYNGSVEVYHLGGATLDRASPKKMYLNIRNSLSMIFKNENSSRFFRIFVVKSLLEHLAALSFVIQGKKEFSRAVLDAYRDFKLKKNSIEKFLPELNGREEVKRQGNVGLVFWHWKVLGKKSYGQL</sequence>
<dbReference type="CDD" id="cd04186">
    <property type="entry name" value="GT_2_like_c"/>
    <property type="match status" value="1"/>
</dbReference>
<protein>
    <recommendedName>
        <fullName evidence="4">Glycosyltransferase 2-like domain-containing protein</fullName>
    </recommendedName>
</protein>
<dbReference type="GO" id="GO:0016757">
    <property type="term" value="F:glycosyltransferase activity"/>
    <property type="evidence" value="ECO:0007669"/>
    <property type="project" value="UniProtKB-KW"/>
</dbReference>
<evidence type="ECO:0000313" key="5">
    <source>
        <dbReference type="EMBL" id="SFB21219.1"/>
    </source>
</evidence>
<dbReference type="OrthoDB" id="9771846at2"/>
<dbReference type="PANTHER" id="PTHR43179:SF12">
    <property type="entry name" value="GALACTOFURANOSYLTRANSFERASE GLFT2"/>
    <property type="match status" value="1"/>
</dbReference>
<feature type="domain" description="Glycosyltransferase 2-like" evidence="4">
    <location>
        <begin position="6"/>
        <end position="113"/>
    </location>
</feature>
<reference evidence="5 6" key="1">
    <citation type="submission" date="2016-10" db="EMBL/GenBank/DDBJ databases">
        <authorList>
            <person name="de Groot N.N."/>
        </authorList>
    </citation>
    <scope>NUCLEOTIDE SEQUENCE [LARGE SCALE GENOMIC DNA]</scope>
    <source>
        <strain evidence="5 6">DSM 23399</strain>
    </source>
</reference>
<dbReference type="InterPro" id="IPR029044">
    <property type="entry name" value="Nucleotide-diphossugar_trans"/>
</dbReference>
<evidence type="ECO:0000256" key="3">
    <source>
        <dbReference type="ARBA" id="ARBA00022679"/>
    </source>
</evidence>
<proteinExistence type="inferred from homology"/>
<comment type="similarity">
    <text evidence="1">Belongs to the glycosyltransferase 2 family.</text>
</comment>
<accession>A0A1I0Z659</accession>
<organism evidence="5 6">
    <name type="scientific">Algoriphagus aquimarinus</name>
    <dbReference type="NCBI Taxonomy" id="237018"/>
    <lineage>
        <taxon>Bacteria</taxon>
        <taxon>Pseudomonadati</taxon>
        <taxon>Bacteroidota</taxon>
        <taxon>Cytophagia</taxon>
        <taxon>Cytophagales</taxon>
        <taxon>Cyclobacteriaceae</taxon>
        <taxon>Algoriphagus</taxon>
    </lineage>
</organism>
<evidence type="ECO:0000259" key="4">
    <source>
        <dbReference type="Pfam" id="PF00535"/>
    </source>
</evidence>